<dbReference type="PANTHER" id="PTHR24006:SF827">
    <property type="entry name" value="UBIQUITIN CARBOXYL-TERMINAL HYDROLASE 34"/>
    <property type="match status" value="1"/>
</dbReference>
<evidence type="ECO:0000259" key="1">
    <source>
        <dbReference type="Pfam" id="PF00443"/>
    </source>
</evidence>
<dbReference type="Gene3D" id="3.90.70.10">
    <property type="entry name" value="Cysteine proteinases"/>
    <property type="match status" value="1"/>
</dbReference>
<dbReference type="Pfam" id="PF00443">
    <property type="entry name" value="UCH"/>
    <property type="match status" value="1"/>
</dbReference>
<evidence type="ECO:0000313" key="2">
    <source>
        <dbReference type="EMBL" id="WAR15705.1"/>
    </source>
</evidence>
<feature type="non-terminal residue" evidence="2">
    <location>
        <position position="1"/>
    </location>
</feature>
<organism evidence="2 3">
    <name type="scientific">Mya arenaria</name>
    <name type="common">Soft-shell clam</name>
    <dbReference type="NCBI Taxonomy" id="6604"/>
    <lineage>
        <taxon>Eukaryota</taxon>
        <taxon>Metazoa</taxon>
        <taxon>Spiralia</taxon>
        <taxon>Lophotrochozoa</taxon>
        <taxon>Mollusca</taxon>
        <taxon>Bivalvia</taxon>
        <taxon>Autobranchia</taxon>
        <taxon>Heteroconchia</taxon>
        <taxon>Euheterodonta</taxon>
        <taxon>Imparidentia</taxon>
        <taxon>Neoheterodontei</taxon>
        <taxon>Myida</taxon>
        <taxon>Myoidea</taxon>
        <taxon>Myidae</taxon>
        <taxon>Mya</taxon>
    </lineage>
</organism>
<keyword evidence="3" id="KW-1185">Reference proteome</keyword>
<feature type="domain" description="Peptidase C19 ubiquitin carboxyl-terminal hydrolase" evidence="1">
    <location>
        <begin position="507"/>
        <end position="743"/>
    </location>
</feature>
<evidence type="ECO:0000313" key="3">
    <source>
        <dbReference type="Proteomes" id="UP001164746"/>
    </source>
</evidence>
<name>A0ABY7F0K3_MYAAR</name>
<reference evidence="2" key="1">
    <citation type="submission" date="2022-11" db="EMBL/GenBank/DDBJ databases">
        <title>Centuries of genome instability and evolution in soft-shell clam transmissible cancer (bioRxiv).</title>
        <authorList>
            <person name="Hart S.F.M."/>
            <person name="Yonemitsu M.A."/>
            <person name="Giersch R.M."/>
            <person name="Beal B.F."/>
            <person name="Arriagada G."/>
            <person name="Davis B.W."/>
            <person name="Ostrander E.A."/>
            <person name="Goff S.P."/>
            <person name="Metzger M.J."/>
        </authorList>
    </citation>
    <scope>NUCLEOTIDE SEQUENCE</scope>
    <source>
        <strain evidence="2">MELC-2E11</strain>
        <tissue evidence="2">Siphon/mantle</tissue>
    </source>
</reference>
<proteinExistence type="predicted"/>
<dbReference type="InterPro" id="IPR050164">
    <property type="entry name" value="Peptidase_C19"/>
</dbReference>
<dbReference type="InterPro" id="IPR018200">
    <property type="entry name" value="USP_CS"/>
</dbReference>
<dbReference type="InterPro" id="IPR001394">
    <property type="entry name" value="Peptidase_C19_UCH"/>
</dbReference>
<dbReference type="EMBL" id="CP111020">
    <property type="protein sequence ID" value="WAR15705.1"/>
    <property type="molecule type" value="Genomic_DNA"/>
</dbReference>
<accession>A0ABY7F0K3</accession>
<dbReference type="InterPro" id="IPR038765">
    <property type="entry name" value="Papain-like_cys_pep_sf"/>
</dbReference>
<dbReference type="Proteomes" id="UP001164746">
    <property type="component" value="Chromosome 9"/>
</dbReference>
<dbReference type="PANTHER" id="PTHR24006">
    <property type="entry name" value="UBIQUITIN CARBOXYL-TERMINAL HYDROLASE"/>
    <property type="match status" value="1"/>
</dbReference>
<gene>
    <name evidence="2" type="ORF">MAR_005810</name>
</gene>
<dbReference type="PROSITE" id="PS00973">
    <property type="entry name" value="USP_2"/>
    <property type="match status" value="1"/>
</dbReference>
<feature type="non-terminal residue" evidence="2">
    <location>
        <position position="753"/>
    </location>
</feature>
<sequence>PLLPEELAVDVEKISGSVSLLVAEEHLLVLAVSRFSHNDEVKVRLVFLAGVLASTCSTDNFRLNLDQVDTFWSCIATCCDDWLNWDLNQAKSKNHHALGLDTFKHLFLEKTYSSMTDVALRAFNSDASVAAIQYVNGYYIWFGNGVLEKEEEFVHRCMGSLVCALDNVQQEPETCLMVIQRGLTLMRNHLEVFRKRYAFHLRTWQICGSGSGIISHQRSLLDKQLTLIRISLQPAALGKRVMSRGDAEMQFKDGQESQERVGLQTATVLSRKVWELLILEEAPNPHSPHRLMYSLQIVEGLSWVSKNRRHRSMFTEKKGLSHMFSIFKFGSLQMKEDEAWSQECLAFLLRLISQFSIDTSDIEAGHDDVFETSHDSPKKKPKKQKQANKIIIPRLDQWFTTPCPCWCHGRFPPTRREACMGLYRLCFGRTAEGKTGYPFLLPILSSLLNFLSDALKIKPQKRLDDEGSPKEKEPYGPGCRDYFWLVCRFVEGISKTDTKPTPSQYEFLSGVFKCLFALPSPTKRYLPKYSHAPYLWDYWRMKMGIPNVAIAICISTSQESERKAYNPLGFCKVYTMDKQPLNTGEQKGVTEFFTDLITKVEEMSPDMDSKHVSRTLEEFYTVRCQVTDMENLYEPLDEVTVKDMLEGDNIACFKKLPKIICFNTMRYTFNMLTMMKEKFNTHSSFSLRLDMSPYMEKNLISSDKLQQGGEEPADDTFEYELNGVTVHTGTADGGHYYSFIHDRLNKSDSGQDK</sequence>
<dbReference type="SUPFAM" id="SSF54001">
    <property type="entry name" value="Cysteine proteinases"/>
    <property type="match status" value="1"/>
</dbReference>
<protein>
    <submittedName>
        <fullName evidence="2">PUF-like protein</fullName>
    </submittedName>
</protein>